<keyword evidence="2" id="KW-1015">Disulfide bond</keyword>
<dbReference type="InterPro" id="IPR013783">
    <property type="entry name" value="Ig-like_fold"/>
</dbReference>
<gene>
    <name evidence="7" type="ORF">ILYODFUR_008592</name>
</gene>
<dbReference type="InterPro" id="IPR003599">
    <property type="entry name" value="Ig_sub"/>
</dbReference>
<dbReference type="InterPro" id="IPR052598">
    <property type="entry name" value="IgSF_CEA-related"/>
</dbReference>
<feature type="domain" description="Ig-like" evidence="6">
    <location>
        <begin position="228"/>
        <end position="307"/>
    </location>
</feature>
<dbReference type="SMART" id="SM00409">
    <property type="entry name" value="IG"/>
    <property type="match status" value="2"/>
</dbReference>
<keyword evidence="5" id="KW-0472">Membrane</keyword>
<dbReference type="InterPro" id="IPR013098">
    <property type="entry name" value="Ig_I-set"/>
</dbReference>
<dbReference type="PANTHER" id="PTHR44337:SF20">
    <property type="entry name" value="CARCINOEMBRYONIC ANTIGEN-RELATED CELL ADHESION MOLECULE 5-RELATED"/>
    <property type="match status" value="1"/>
</dbReference>
<dbReference type="Pfam" id="PF07679">
    <property type="entry name" value="I-set"/>
    <property type="match status" value="1"/>
</dbReference>
<name>A0ABV0U6F5_9TELE</name>
<keyword evidence="5" id="KW-1133">Transmembrane helix</keyword>
<dbReference type="SMART" id="SM00408">
    <property type="entry name" value="IGc2"/>
    <property type="match status" value="1"/>
</dbReference>
<proteinExistence type="predicted"/>
<keyword evidence="5" id="KW-0812">Transmembrane</keyword>
<organism evidence="7 8">
    <name type="scientific">Ilyodon furcidens</name>
    <name type="common">goldbreast splitfin</name>
    <dbReference type="NCBI Taxonomy" id="33524"/>
    <lineage>
        <taxon>Eukaryota</taxon>
        <taxon>Metazoa</taxon>
        <taxon>Chordata</taxon>
        <taxon>Craniata</taxon>
        <taxon>Vertebrata</taxon>
        <taxon>Euteleostomi</taxon>
        <taxon>Actinopterygii</taxon>
        <taxon>Neopterygii</taxon>
        <taxon>Teleostei</taxon>
        <taxon>Neoteleostei</taxon>
        <taxon>Acanthomorphata</taxon>
        <taxon>Ovalentaria</taxon>
        <taxon>Atherinomorphae</taxon>
        <taxon>Cyprinodontiformes</taxon>
        <taxon>Goodeidae</taxon>
        <taxon>Ilyodon</taxon>
    </lineage>
</organism>
<keyword evidence="3" id="KW-0325">Glycoprotein</keyword>
<evidence type="ECO:0000256" key="3">
    <source>
        <dbReference type="ARBA" id="ARBA00023180"/>
    </source>
</evidence>
<evidence type="ECO:0000259" key="6">
    <source>
        <dbReference type="PROSITE" id="PS50835"/>
    </source>
</evidence>
<dbReference type="PROSITE" id="PS50835">
    <property type="entry name" value="IG_LIKE"/>
    <property type="match status" value="2"/>
</dbReference>
<dbReference type="Proteomes" id="UP001482620">
    <property type="component" value="Unassembled WGS sequence"/>
</dbReference>
<dbReference type="Gene3D" id="2.60.40.10">
    <property type="entry name" value="Immunoglobulins"/>
    <property type="match status" value="2"/>
</dbReference>
<keyword evidence="8" id="KW-1185">Reference proteome</keyword>
<dbReference type="PANTHER" id="PTHR44337">
    <property type="entry name" value="CARCINOEMBRYONIC ANTIGEN-RELATED CELL ADHESION MOLECULE 8"/>
    <property type="match status" value="1"/>
</dbReference>
<keyword evidence="1" id="KW-0732">Signal</keyword>
<dbReference type="Pfam" id="PF13895">
    <property type="entry name" value="Ig_2"/>
    <property type="match status" value="1"/>
</dbReference>
<dbReference type="EMBL" id="JAHRIQ010058509">
    <property type="protein sequence ID" value="MEQ2239826.1"/>
    <property type="molecule type" value="Genomic_DNA"/>
</dbReference>
<reference evidence="7 8" key="1">
    <citation type="submission" date="2021-06" db="EMBL/GenBank/DDBJ databases">
        <authorList>
            <person name="Palmer J.M."/>
        </authorList>
    </citation>
    <scope>NUCLEOTIDE SEQUENCE [LARGE SCALE GENOMIC DNA]</scope>
    <source>
        <strain evidence="8">if_2019</strain>
        <tissue evidence="7">Muscle</tissue>
    </source>
</reference>
<feature type="domain" description="Ig-like" evidence="6">
    <location>
        <begin position="129"/>
        <end position="225"/>
    </location>
</feature>
<sequence length="350" mass="37348">MVREFKRGEFLVKLFFSPGDLSQLSMEKAGHSWQPSRLARGLVDGLPPLPAPVPGPVLEGSEDELPPSLVPIPEEFVEDTLSACCASAALPQISTASPKIISSYVASLLITGSALDGLRASRLNSCPFPLIVLSYRINVEVSPQTADVVEFSSSVHMSCSSTGSPLSFLWINGTSEVTASDRVLITDGGSNLTIVNVTRYDQETYHCDVSSPLSSNRDSMTLLVSYGPENILLTLSSSKTYNKEGSNINLICSAESRPPAQFTWFLNGDLLAHTGPELSHNQISQSGNYSCKAFNSKTLKYQTSKLLDITVQGNSHSSGLSAGAIAGIVIACLAVPAAVGVGFYVYKKKH</sequence>
<feature type="transmembrane region" description="Helical" evidence="5">
    <location>
        <begin position="324"/>
        <end position="346"/>
    </location>
</feature>
<evidence type="ECO:0000256" key="5">
    <source>
        <dbReference type="SAM" id="Phobius"/>
    </source>
</evidence>
<evidence type="ECO:0000313" key="8">
    <source>
        <dbReference type="Proteomes" id="UP001482620"/>
    </source>
</evidence>
<evidence type="ECO:0000256" key="4">
    <source>
        <dbReference type="ARBA" id="ARBA00023319"/>
    </source>
</evidence>
<dbReference type="InterPro" id="IPR007110">
    <property type="entry name" value="Ig-like_dom"/>
</dbReference>
<evidence type="ECO:0000313" key="7">
    <source>
        <dbReference type="EMBL" id="MEQ2239826.1"/>
    </source>
</evidence>
<accession>A0ABV0U6F5</accession>
<evidence type="ECO:0000256" key="2">
    <source>
        <dbReference type="ARBA" id="ARBA00023157"/>
    </source>
</evidence>
<protein>
    <recommendedName>
        <fullName evidence="6">Ig-like domain-containing protein</fullName>
    </recommendedName>
</protein>
<keyword evidence="4" id="KW-0393">Immunoglobulin domain</keyword>
<evidence type="ECO:0000256" key="1">
    <source>
        <dbReference type="ARBA" id="ARBA00022729"/>
    </source>
</evidence>
<dbReference type="InterPro" id="IPR003598">
    <property type="entry name" value="Ig_sub2"/>
</dbReference>
<dbReference type="InterPro" id="IPR036179">
    <property type="entry name" value="Ig-like_dom_sf"/>
</dbReference>
<comment type="caution">
    <text evidence="7">The sequence shown here is derived from an EMBL/GenBank/DDBJ whole genome shotgun (WGS) entry which is preliminary data.</text>
</comment>
<dbReference type="SUPFAM" id="SSF48726">
    <property type="entry name" value="Immunoglobulin"/>
    <property type="match status" value="2"/>
</dbReference>